<reference evidence="3 4" key="1">
    <citation type="journal article" date="2014" name="BMC Genomics">
        <title>Genome and secretome analysis of the hemibiotrophic fungal pathogen, Moniliophthora roreri, which causes frosty pod rot disease of cacao: mechanisms of the biotrophic and necrotrophic phases.</title>
        <authorList>
            <person name="Meinhardt L.W."/>
            <person name="Costa G.G.L."/>
            <person name="Thomazella D.P.T."/>
            <person name="Teixeira P.J.P.L."/>
            <person name="Carazzolle M.F."/>
            <person name="Schuster S.C."/>
            <person name="Carlson J.E."/>
            <person name="Guiltinan M.J."/>
            <person name="Mieczkowski P."/>
            <person name="Farmer A."/>
            <person name="Ramaraj T."/>
            <person name="Crozier J."/>
            <person name="Davis R.E."/>
            <person name="Shao J."/>
            <person name="Melnick R.L."/>
            <person name="Pereira G.A.G."/>
            <person name="Bailey B.A."/>
        </authorList>
    </citation>
    <scope>NUCLEOTIDE SEQUENCE [LARGE SCALE GENOMIC DNA]</scope>
    <source>
        <strain evidence="3 4">MCA 2997</strain>
    </source>
</reference>
<name>V2WMK8_MONRO</name>
<gene>
    <name evidence="3" type="ORF">Moror_10741</name>
</gene>
<evidence type="ECO:0000256" key="1">
    <source>
        <dbReference type="ARBA" id="ARBA00022737"/>
    </source>
</evidence>
<dbReference type="HOGENOM" id="CLU_000288_6_10_1"/>
<dbReference type="InterPro" id="IPR027417">
    <property type="entry name" value="P-loop_NTPase"/>
</dbReference>
<evidence type="ECO:0000259" key="2">
    <source>
        <dbReference type="Pfam" id="PF24883"/>
    </source>
</evidence>
<evidence type="ECO:0000313" key="4">
    <source>
        <dbReference type="Proteomes" id="UP000017559"/>
    </source>
</evidence>
<feature type="domain" description="Nephrocystin 3-like N-terminal" evidence="2">
    <location>
        <begin position="74"/>
        <end position="238"/>
    </location>
</feature>
<comment type="caution">
    <text evidence="3">The sequence shown here is derived from an EMBL/GenBank/DDBJ whole genome shotgun (WGS) entry which is preliminary data.</text>
</comment>
<keyword evidence="4" id="KW-1185">Reference proteome</keyword>
<dbReference type="Pfam" id="PF24883">
    <property type="entry name" value="NPHP3_N"/>
    <property type="match status" value="1"/>
</dbReference>
<dbReference type="Proteomes" id="UP000017559">
    <property type="component" value="Unassembled WGS sequence"/>
</dbReference>
<dbReference type="Gene3D" id="3.40.50.300">
    <property type="entry name" value="P-loop containing nucleotide triphosphate hydrolases"/>
    <property type="match status" value="1"/>
</dbReference>
<dbReference type="SUPFAM" id="SSF52540">
    <property type="entry name" value="P-loop containing nucleoside triphosphate hydrolases"/>
    <property type="match status" value="1"/>
</dbReference>
<dbReference type="KEGG" id="mrr:Moror_10741"/>
<protein>
    <submittedName>
        <fullName evidence="3">NWD2 protein</fullName>
    </submittedName>
</protein>
<accession>V2WMK8</accession>
<dbReference type="OrthoDB" id="5967843at2759"/>
<dbReference type="EMBL" id="AWSO01000702">
    <property type="protein sequence ID" value="ESK88093.1"/>
    <property type="molecule type" value="Genomic_DNA"/>
</dbReference>
<evidence type="ECO:0000313" key="3">
    <source>
        <dbReference type="EMBL" id="ESK88093.1"/>
    </source>
</evidence>
<dbReference type="PANTHER" id="PTHR10039:SF14">
    <property type="entry name" value="NACHT DOMAIN-CONTAINING PROTEIN"/>
    <property type="match status" value="1"/>
</dbReference>
<sequence length="732" mass="83310">MAFVGSEVGIQGDAYNTVGRDQYVYNLNLSNLSTEKAFRSLAERAAINACYDSEQRFPPPNCHPGTRANILATLSEWIESDLKTTKIFWIYGSAGVGKSAIAQNLSEKYASNKLAAAFFFSRNDSTRDKLEPVVATIAYQFCKSGSPLKHVLGPIIIETLRSDPEIFRASHEVQFQKLIIEPCSKVEPALWENLPNAIVIDGLDECVHLPSQERFLALIQRATTSPLPAPWVFIICSRPELHIRDVFDHQDFGEILRRLAVTPSAEAYQDVRRYLVDKFAILRNKHRALRCEGASWPGDDSIDQLVKRADGQFIFAVTVIKYIDTRDEPPQDRLDAILRVYVGHGSESPYSDLDLLYRQILSTCPRWHRVQPVLRLLVTPDDGMIQRYDEAAHWRSLSMIELLLNLKGSEIVTSLAKLHSVLLIPEGDHSNIYIAHASFTEFICDINRSGEYHAPQMTDQEYSDCVTTLLLRTLSASKAYYPPHHPQSVFTTSLSSWVDRLQIWDSRLHFSCKYWYGYCTEVDSPSPGLLAALRTFDPYSAVAVHLFYDSFPALFVLEDVIEWAESFGESTQDFVKICKSFLHGFYVAFPPDTPRNNIFWWTFRDAVRKLFAVTEYEDWVDHLFVMLLSDSDTPVLPGDWAVVYIAKANGEVFQRVAGALCDHKNGLELLLDDVREDACETVLQELVQDGELFHLKALMNERRKSFFPEYVDWPSDEEYYSLSESSSEYSGT</sequence>
<dbReference type="STRING" id="1381753.V2WMK8"/>
<dbReference type="AlphaFoldDB" id="V2WMK8"/>
<dbReference type="PANTHER" id="PTHR10039">
    <property type="entry name" value="AMELOGENIN"/>
    <property type="match status" value="1"/>
</dbReference>
<dbReference type="InterPro" id="IPR056884">
    <property type="entry name" value="NPHP3-like_N"/>
</dbReference>
<keyword evidence="1" id="KW-0677">Repeat</keyword>
<proteinExistence type="predicted"/>
<organism evidence="3 4">
    <name type="scientific">Moniliophthora roreri (strain MCA 2997)</name>
    <name type="common">Cocoa frosty pod rot fungus</name>
    <name type="synonym">Crinipellis roreri</name>
    <dbReference type="NCBI Taxonomy" id="1381753"/>
    <lineage>
        <taxon>Eukaryota</taxon>
        <taxon>Fungi</taxon>
        <taxon>Dikarya</taxon>
        <taxon>Basidiomycota</taxon>
        <taxon>Agaricomycotina</taxon>
        <taxon>Agaricomycetes</taxon>
        <taxon>Agaricomycetidae</taxon>
        <taxon>Agaricales</taxon>
        <taxon>Marasmiineae</taxon>
        <taxon>Marasmiaceae</taxon>
        <taxon>Moniliophthora</taxon>
    </lineage>
</organism>